<comment type="similarity">
    <text evidence="2 8">Belongs to the cytochrome P450 family.</text>
</comment>
<dbReference type="GO" id="GO:0005506">
    <property type="term" value="F:iron ion binding"/>
    <property type="evidence" value="ECO:0007669"/>
    <property type="project" value="InterPro"/>
</dbReference>
<dbReference type="AlphaFoldDB" id="A0A2I1D735"/>
<dbReference type="PROSITE" id="PS00086">
    <property type="entry name" value="CYTOCHROME_P450"/>
    <property type="match status" value="1"/>
</dbReference>
<dbReference type="PRINTS" id="PR00385">
    <property type="entry name" value="P450"/>
</dbReference>
<keyword evidence="7 8" id="KW-0349">Heme</keyword>
<dbReference type="GO" id="GO:0016705">
    <property type="term" value="F:oxidoreductase activity, acting on paired donors, with incorporation or reduction of molecular oxygen"/>
    <property type="evidence" value="ECO:0007669"/>
    <property type="project" value="InterPro"/>
</dbReference>
<feature type="binding site" description="axial binding residue" evidence="7">
    <location>
        <position position="442"/>
    </location>
    <ligand>
        <name>heme</name>
        <dbReference type="ChEBI" id="CHEBI:30413"/>
    </ligand>
    <ligandPart>
        <name>Fe</name>
        <dbReference type="ChEBI" id="CHEBI:18248"/>
    </ligandPart>
</feature>
<organism evidence="10 11">
    <name type="scientific">Aspergillus campestris (strain IBT 28561)</name>
    <dbReference type="NCBI Taxonomy" id="1392248"/>
    <lineage>
        <taxon>Eukaryota</taxon>
        <taxon>Fungi</taxon>
        <taxon>Dikarya</taxon>
        <taxon>Ascomycota</taxon>
        <taxon>Pezizomycotina</taxon>
        <taxon>Eurotiomycetes</taxon>
        <taxon>Eurotiomycetidae</taxon>
        <taxon>Eurotiales</taxon>
        <taxon>Aspergillaceae</taxon>
        <taxon>Aspergillus</taxon>
        <taxon>Aspergillus subgen. Circumdati</taxon>
    </lineage>
</organism>
<evidence type="ECO:0000313" key="11">
    <source>
        <dbReference type="Proteomes" id="UP000234254"/>
    </source>
</evidence>
<dbReference type="PANTHER" id="PTHR24305">
    <property type="entry name" value="CYTOCHROME P450"/>
    <property type="match status" value="1"/>
</dbReference>
<dbReference type="Gene3D" id="1.10.630.10">
    <property type="entry name" value="Cytochrome P450"/>
    <property type="match status" value="1"/>
</dbReference>
<evidence type="ECO:0000256" key="5">
    <source>
        <dbReference type="ARBA" id="ARBA00023004"/>
    </source>
</evidence>
<name>A0A2I1D735_ASPC2</name>
<dbReference type="Proteomes" id="UP000234254">
    <property type="component" value="Unassembled WGS sequence"/>
</dbReference>
<dbReference type="Pfam" id="PF00067">
    <property type="entry name" value="p450"/>
    <property type="match status" value="2"/>
</dbReference>
<dbReference type="SUPFAM" id="SSF48264">
    <property type="entry name" value="Cytochrome P450"/>
    <property type="match status" value="1"/>
</dbReference>
<dbReference type="PANTHER" id="PTHR24305:SF166">
    <property type="entry name" value="CYTOCHROME P450 12A4, MITOCHONDRIAL-RELATED"/>
    <property type="match status" value="1"/>
</dbReference>
<comment type="cofactor">
    <cofactor evidence="1 7">
        <name>heme</name>
        <dbReference type="ChEBI" id="CHEBI:30413"/>
    </cofactor>
</comment>
<evidence type="ECO:0000256" key="8">
    <source>
        <dbReference type="RuleBase" id="RU000461"/>
    </source>
</evidence>
<keyword evidence="5 7" id="KW-0408">Iron</keyword>
<evidence type="ECO:0000256" key="6">
    <source>
        <dbReference type="ARBA" id="ARBA00023033"/>
    </source>
</evidence>
<evidence type="ECO:0000256" key="9">
    <source>
        <dbReference type="SAM" id="Phobius"/>
    </source>
</evidence>
<dbReference type="GO" id="GO:0020037">
    <property type="term" value="F:heme binding"/>
    <property type="evidence" value="ECO:0007669"/>
    <property type="project" value="InterPro"/>
</dbReference>
<sequence length="446" mass="50871">MVYLTFGVIVVVSWFVGTCVYNVFFHPLKAIPGPFMAKISRWWIFDLEMRGNPHVEILELHRKYGPMLRISPNEISLNDPEASSIVYGQTSKFEKSQYFYHQAPNLFTIRDRQQHAKDKSLISHAFSRTNIIQHQGSIFDKGHYLMNRFIQSAKDGQIIPLFPAFRCMTLDTISEFAFGKSAGALQLGDYKSPIFEAIDKATHSVPFFQHFPILRELIRWASYYNLSAVPNGFLELAQISESGFQQMHTTETWTMFKNMVLAAEKKSRELTKEHLISEAIVMFVAGTDTTAAALAVTLHHLLQQPDIYRRLQDEVRTVMPTPDSRPTVPELEALPFLNACVKEGLRISCPSRTRLPGLSLLVDGVLEDITYQLGQVLSLHFPWSQTDPLQTEVSATPLYALHDEVMFPAPTTYTPTRWLADEDQKREMSAYFHPFSRGTRQCVGQT</sequence>
<keyword evidence="9" id="KW-0812">Transmembrane</keyword>
<keyword evidence="6 8" id="KW-0503">Monooxygenase</keyword>
<gene>
    <name evidence="10" type="ORF">P168DRAFT_266373</name>
</gene>
<evidence type="ECO:0000256" key="4">
    <source>
        <dbReference type="ARBA" id="ARBA00023002"/>
    </source>
</evidence>
<reference evidence="10" key="1">
    <citation type="submission" date="2016-12" db="EMBL/GenBank/DDBJ databases">
        <title>The genomes of Aspergillus section Nigri reveals drivers in fungal speciation.</title>
        <authorList>
            <consortium name="DOE Joint Genome Institute"/>
            <person name="Vesth T.C."/>
            <person name="Nybo J."/>
            <person name="Theobald S."/>
            <person name="Brandl J."/>
            <person name="Frisvad J.C."/>
            <person name="Nielsen K.F."/>
            <person name="Lyhne E.K."/>
            <person name="Kogle M.E."/>
            <person name="Kuo A."/>
            <person name="Riley R."/>
            <person name="Clum A."/>
            <person name="Nolan M."/>
            <person name="Lipzen A."/>
            <person name="Salamov A."/>
            <person name="Henrissat B."/>
            <person name="Wiebenga A."/>
            <person name="De vries R.P."/>
            <person name="Grigoriev I.V."/>
            <person name="Mortensen U.H."/>
            <person name="Andersen M.R."/>
            <person name="Baker S.E."/>
        </authorList>
    </citation>
    <scope>NUCLEOTIDE SEQUENCE</scope>
    <source>
        <strain evidence="10">IBT 28561</strain>
    </source>
</reference>
<evidence type="ECO:0000256" key="1">
    <source>
        <dbReference type="ARBA" id="ARBA00001971"/>
    </source>
</evidence>
<evidence type="ECO:0000256" key="2">
    <source>
        <dbReference type="ARBA" id="ARBA00010617"/>
    </source>
</evidence>
<accession>A0A2I1D735</accession>
<dbReference type="GeneID" id="36542491"/>
<keyword evidence="9" id="KW-1133">Transmembrane helix</keyword>
<proteinExistence type="inferred from homology"/>
<protein>
    <submittedName>
        <fullName evidence="10">Cytochrome P450</fullName>
    </submittedName>
</protein>
<dbReference type="OrthoDB" id="3945418at2759"/>
<dbReference type="EMBL" id="MSFM01000004">
    <property type="protein sequence ID" value="PKY05677.1"/>
    <property type="molecule type" value="Genomic_DNA"/>
</dbReference>
<dbReference type="PRINTS" id="PR00463">
    <property type="entry name" value="EP450I"/>
</dbReference>
<evidence type="ECO:0000256" key="7">
    <source>
        <dbReference type="PIRSR" id="PIRSR602401-1"/>
    </source>
</evidence>
<keyword evidence="3 7" id="KW-0479">Metal-binding</keyword>
<dbReference type="InterPro" id="IPR050121">
    <property type="entry name" value="Cytochrome_P450_monoxygenase"/>
</dbReference>
<dbReference type="InterPro" id="IPR002401">
    <property type="entry name" value="Cyt_P450_E_grp-I"/>
</dbReference>
<dbReference type="InterPro" id="IPR001128">
    <property type="entry name" value="Cyt_P450"/>
</dbReference>
<keyword evidence="11" id="KW-1185">Reference proteome</keyword>
<evidence type="ECO:0000313" key="10">
    <source>
        <dbReference type="EMBL" id="PKY05677.1"/>
    </source>
</evidence>
<dbReference type="InterPro" id="IPR017972">
    <property type="entry name" value="Cyt_P450_CS"/>
</dbReference>
<keyword evidence="4 8" id="KW-0560">Oxidoreductase</keyword>
<dbReference type="VEuPathDB" id="FungiDB:P168DRAFT_266373"/>
<dbReference type="RefSeq" id="XP_024694271.1">
    <property type="nucleotide sequence ID" value="XM_024834967.1"/>
</dbReference>
<dbReference type="GO" id="GO:0004497">
    <property type="term" value="F:monooxygenase activity"/>
    <property type="evidence" value="ECO:0007669"/>
    <property type="project" value="UniProtKB-KW"/>
</dbReference>
<keyword evidence="9" id="KW-0472">Membrane</keyword>
<feature type="transmembrane region" description="Helical" evidence="9">
    <location>
        <begin position="6"/>
        <end position="25"/>
    </location>
</feature>
<dbReference type="CDD" id="cd11062">
    <property type="entry name" value="CYP58-like"/>
    <property type="match status" value="1"/>
</dbReference>
<dbReference type="InterPro" id="IPR036396">
    <property type="entry name" value="Cyt_P450_sf"/>
</dbReference>
<evidence type="ECO:0000256" key="3">
    <source>
        <dbReference type="ARBA" id="ARBA00022723"/>
    </source>
</evidence>
<comment type="caution">
    <text evidence="10">The sequence shown here is derived from an EMBL/GenBank/DDBJ whole genome shotgun (WGS) entry which is preliminary data.</text>
</comment>